<gene>
    <name evidence="1" type="ORF">OTI717_LOCUS12661</name>
</gene>
<accession>A0A818V242</accession>
<organism evidence="1 2">
    <name type="scientific">Rotaria sordida</name>
    <dbReference type="NCBI Taxonomy" id="392033"/>
    <lineage>
        <taxon>Eukaryota</taxon>
        <taxon>Metazoa</taxon>
        <taxon>Spiralia</taxon>
        <taxon>Gnathifera</taxon>
        <taxon>Rotifera</taxon>
        <taxon>Eurotatoria</taxon>
        <taxon>Bdelloidea</taxon>
        <taxon>Philodinida</taxon>
        <taxon>Philodinidae</taxon>
        <taxon>Rotaria</taxon>
    </lineage>
</organism>
<dbReference type="Proteomes" id="UP000663823">
    <property type="component" value="Unassembled WGS sequence"/>
</dbReference>
<evidence type="ECO:0000313" key="1">
    <source>
        <dbReference type="EMBL" id="CAF3702995.1"/>
    </source>
</evidence>
<dbReference type="EMBL" id="CAJOAX010001290">
    <property type="protein sequence ID" value="CAF3702995.1"/>
    <property type="molecule type" value="Genomic_DNA"/>
</dbReference>
<name>A0A818V242_9BILA</name>
<comment type="caution">
    <text evidence="1">The sequence shown here is derived from an EMBL/GenBank/DDBJ whole genome shotgun (WGS) entry which is preliminary data.</text>
</comment>
<protein>
    <submittedName>
        <fullName evidence="1">Uncharacterized protein</fullName>
    </submittedName>
</protein>
<reference evidence="1" key="1">
    <citation type="submission" date="2021-02" db="EMBL/GenBank/DDBJ databases">
        <authorList>
            <person name="Nowell W R."/>
        </authorList>
    </citation>
    <scope>NUCLEOTIDE SEQUENCE</scope>
</reference>
<evidence type="ECO:0000313" key="2">
    <source>
        <dbReference type="Proteomes" id="UP000663823"/>
    </source>
</evidence>
<proteinExistence type="predicted"/>
<sequence length="128" mass="14931">MRLASTEPIEDTATKIRPLHTEHKYKCYIRTQNLADLDEPSNATRETKIRENLADSTETSFDVHIFDVFPNQDSQDRIEATIIGSSKSEIIWYRKNHAIIDLFANSRIIFLCQTIRQDTDLYRLQVTN</sequence>
<dbReference type="AlphaFoldDB" id="A0A818V242"/>